<protein>
    <recommendedName>
        <fullName evidence="3">RHS repeat-associated core domain-containing protein</fullName>
    </recommendedName>
</protein>
<feature type="non-terminal residue" evidence="1">
    <location>
        <position position="1"/>
    </location>
</feature>
<evidence type="ECO:0000313" key="1">
    <source>
        <dbReference type="EMBL" id="REC73784.1"/>
    </source>
</evidence>
<dbReference type="CDD" id="cd16392">
    <property type="entry name" value="toxin-ParB"/>
    <property type="match status" value="1"/>
</dbReference>
<accession>A0A3D9D725</accession>
<dbReference type="Proteomes" id="UP000257030">
    <property type="component" value="Unassembled WGS sequence"/>
</dbReference>
<comment type="caution">
    <text evidence="1">The sequence shown here is derived from an EMBL/GenBank/DDBJ whole genome shotgun (WGS) entry which is preliminary data.</text>
</comment>
<name>A0A3D9D725_9FLAO</name>
<evidence type="ECO:0000313" key="2">
    <source>
        <dbReference type="Proteomes" id="UP000257030"/>
    </source>
</evidence>
<gene>
    <name evidence="1" type="ORF">DRF60_19025</name>
</gene>
<keyword evidence="2" id="KW-1185">Reference proteome</keyword>
<sequence length="297" mass="32521">YNYAFNNPVNFVDPDGRAPYNPRSFYGEHSAFNGDFDRNTTLLYGNGSFGSTNYAAFSFADGDQGGGGGTQGNGPKPGTWQSVKNFFKSLFGGGKKSSGRLEVGPAERIADYDADGVRLFGLITGANYNPMEEYRANRDNPFYNEGESSLDRSFRLMNSSHIEIMQDFGGGGYNMFGGYGRIGNVAGAVEEVSIISKISAEAEANGILSTQRGINPAKVAEYFEQMSNGTYKPTGGAGYIYEGKYILTDGNHRMNAAIKYGIESGNFKYIEEIINKGNFIRRNPLIDNYKVYKLPVK</sequence>
<proteinExistence type="predicted"/>
<dbReference type="InterPro" id="IPR039380">
    <property type="entry name" value="Toxin-ParB-like"/>
</dbReference>
<evidence type="ECO:0008006" key="3">
    <source>
        <dbReference type="Google" id="ProtNLM"/>
    </source>
</evidence>
<organism evidence="1 2">
    <name type="scientific">Chryseobacterium elymi</name>
    <dbReference type="NCBI Taxonomy" id="395936"/>
    <lineage>
        <taxon>Bacteria</taxon>
        <taxon>Pseudomonadati</taxon>
        <taxon>Bacteroidota</taxon>
        <taxon>Flavobacteriia</taxon>
        <taxon>Flavobacteriales</taxon>
        <taxon>Weeksellaceae</taxon>
        <taxon>Chryseobacterium group</taxon>
        <taxon>Chryseobacterium</taxon>
    </lineage>
</organism>
<reference evidence="1 2" key="1">
    <citation type="journal article" date="2010" name="Syst. Appl. Microbiol.">
        <title>Four new species of Chryseobacterium from the rhizosphere of coastal sand dune plants, Chryseobacterium elymi sp. nov., Chryseobacterium hagamense sp. nov., Chryseobacterium lathyri sp. nov. and Chryseobacterium rhizosphaerae sp. nov.</title>
        <authorList>
            <person name="Cho S.H."/>
            <person name="Lee K.S."/>
            <person name="Shin D.S."/>
            <person name="Han J.H."/>
            <person name="Park K.S."/>
            <person name="Lee C.H."/>
            <person name="Park K.H."/>
            <person name="Kim S.B."/>
        </authorList>
    </citation>
    <scope>NUCLEOTIDE SEQUENCE [LARGE SCALE GENOMIC DNA]</scope>
    <source>
        <strain evidence="1 2">KCTC 22547</strain>
    </source>
</reference>
<dbReference type="AlphaFoldDB" id="A0A3D9D725"/>
<dbReference type="EMBL" id="QNUH01000025">
    <property type="protein sequence ID" value="REC73784.1"/>
    <property type="molecule type" value="Genomic_DNA"/>
</dbReference>